<evidence type="ECO:0000256" key="2">
    <source>
        <dbReference type="ARBA" id="ARBA00023125"/>
    </source>
</evidence>
<dbReference type="GO" id="GO:0003700">
    <property type="term" value="F:DNA-binding transcription factor activity"/>
    <property type="evidence" value="ECO:0007669"/>
    <property type="project" value="TreeGrafter"/>
</dbReference>
<gene>
    <name evidence="5" type="primary">galS_1</name>
    <name evidence="5" type="ORF">NCTC12971_02715</name>
</gene>
<dbReference type="InterPro" id="IPR028082">
    <property type="entry name" value="Peripla_BP_I"/>
</dbReference>
<dbReference type="SUPFAM" id="SSF47413">
    <property type="entry name" value="lambda repressor-like DNA-binding domains"/>
    <property type="match status" value="1"/>
</dbReference>
<evidence type="ECO:0000313" key="6">
    <source>
        <dbReference type="Proteomes" id="UP000307968"/>
    </source>
</evidence>
<dbReference type="SMART" id="SM00354">
    <property type="entry name" value="HTH_LACI"/>
    <property type="match status" value="1"/>
</dbReference>
<sequence>MANIRDVARLAGVSISSVSNLLNHRTHQMSAETRLRIERAMEELHYRPLSAPPRQPGQPNIIGLLVPSIVNPSFSALAHEVDLSARAYRYRVLLGNSYRQEDEERAFISDMFGPRRARHYRRGQAISARRILSAAPSKGMMIVSYGQPLYR</sequence>
<dbReference type="Pfam" id="PF00356">
    <property type="entry name" value="LacI"/>
    <property type="match status" value="1"/>
</dbReference>
<dbReference type="PANTHER" id="PTHR30146">
    <property type="entry name" value="LACI-RELATED TRANSCRIPTIONAL REPRESSOR"/>
    <property type="match status" value="1"/>
</dbReference>
<dbReference type="GO" id="GO:0000976">
    <property type="term" value="F:transcription cis-regulatory region binding"/>
    <property type="evidence" value="ECO:0007669"/>
    <property type="project" value="TreeGrafter"/>
</dbReference>
<keyword evidence="1" id="KW-0805">Transcription regulation</keyword>
<dbReference type="CDD" id="cd01392">
    <property type="entry name" value="HTH_LacI"/>
    <property type="match status" value="1"/>
</dbReference>
<accession>A0A4U9HK45</accession>
<dbReference type="AlphaFoldDB" id="A0A4U9HK45"/>
<evidence type="ECO:0000256" key="1">
    <source>
        <dbReference type="ARBA" id="ARBA00023015"/>
    </source>
</evidence>
<dbReference type="PROSITE" id="PS50932">
    <property type="entry name" value="HTH_LACI_2"/>
    <property type="match status" value="1"/>
</dbReference>
<dbReference type="Gene3D" id="1.10.260.40">
    <property type="entry name" value="lambda repressor-like DNA-binding domains"/>
    <property type="match status" value="1"/>
</dbReference>
<dbReference type="InterPro" id="IPR010982">
    <property type="entry name" value="Lambda_DNA-bd_dom_sf"/>
</dbReference>
<organism evidence="5 6">
    <name type="scientific">Serratia rubidaea</name>
    <name type="common">Serratia marinorubra</name>
    <dbReference type="NCBI Taxonomy" id="61652"/>
    <lineage>
        <taxon>Bacteria</taxon>
        <taxon>Pseudomonadati</taxon>
        <taxon>Pseudomonadota</taxon>
        <taxon>Gammaproteobacteria</taxon>
        <taxon>Enterobacterales</taxon>
        <taxon>Yersiniaceae</taxon>
        <taxon>Serratia</taxon>
    </lineage>
</organism>
<dbReference type="EMBL" id="LR590463">
    <property type="protein sequence ID" value="VTP62589.1"/>
    <property type="molecule type" value="Genomic_DNA"/>
</dbReference>
<keyword evidence="3" id="KW-0804">Transcription</keyword>
<evidence type="ECO:0000259" key="4">
    <source>
        <dbReference type="PROSITE" id="PS50932"/>
    </source>
</evidence>
<dbReference type="PROSITE" id="PS00356">
    <property type="entry name" value="HTH_LACI_1"/>
    <property type="match status" value="1"/>
</dbReference>
<feature type="domain" description="HTH lacI-type" evidence="4">
    <location>
        <begin position="2"/>
        <end position="51"/>
    </location>
</feature>
<name>A0A4U9HK45_SERRU</name>
<dbReference type="SUPFAM" id="SSF53822">
    <property type="entry name" value="Periplasmic binding protein-like I"/>
    <property type="match status" value="1"/>
</dbReference>
<dbReference type="InterPro" id="IPR000843">
    <property type="entry name" value="HTH_LacI"/>
</dbReference>
<dbReference type="Proteomes" id="UP000307968">
    <property type="component" value="Chromosome"/>
</dbReference>
<reference evidence="5 6" key="1">
    <citation type="submission" date="2019-05" db="EMBL/GenBank/DDBJ databases">
        <authorList>
            <consortium name="Pathogen Informatics"/>
        </authorList>
    </citation>
    <scope>NUCLEOTIDE SEQUENCE [LARGE SCALE GENOMIC DNA]</scope>
    <source>
        <strain evidence="5 6">NCTC12971</strain>
    </source>
</reference>
<keyword evidence="2" id="KW-0238">DNA-binding</keyword>
<dbReference type="Gene3D" id="3.40.50.2300">
    <property type="match status" value="1"/>
</dbReference>
<protein>
    <submittedName>
        <fullName evidence="5">Mgl repressor and galactose ultrainduction factor</fullName>
    </submittedName>
</protein>
<evidence type="ECO:0000256" key="3">
    <source>
        <dbReference type="ARBA" id="ARBA00023163"/>
    </source>
</evidence>
<proteinExistence type="predicted"/>
<dbReference type="PANTHER" id="PTHR30146:SF109">
    <property type="entry name" value="HTH-TYPE TRANSCRIPTIONAL REGULATOR GALS"/>
    <property type="match status" value="1"/>
</dbReference>
<evidence type="ECO:0000313" key="5">
    <source>
        <dbReference type="EMBL" id="VTP62589.1"/>
    </source>
</evidence>